<evidence type="ECO:0008006" key="3">
    <source>
        <dbReference type="Google" id="ProtNLM"/>
    </source>
</evidence>
<dbReference type="RefSeq" id="WP_133221990.1">
    <property type="nucleotide sequence ID" value="NZ_NRSG01000360.1"/>
</dbReference>
<proteinExistence type="predicted"/>
<evidence type="ECO:0000313" key="1">
    <source>
        <dbReference type="EMBL" id="MBK1661734.1"/>
    </source>
</evidence>
<protein>
    <recommendedName>
        <fullName evidence="3">Anti-sigma factor</fullName>
    </recommendedName>
</protein>
<name>A0ABS1D4K2_9PROT</name>
<sequence>MAGTDDRDVRLVAYADGELDEDAARAVEAELATSAEARRLLGIHRETASLLKAAFPESRYAGGSLPPAPAGRARPGPHLLARPWAGAVAASLLLGCIGYGAGSLWPAPIAAGPSRMLAEIAEYHALYSRETRHLVEADASEAEHIRAWLGPKVGRAIAIPDLSAAGLTFAGARLVALEGQPVAALMYTRPDGLPVAFCILSAPAAGRGMLQAEREGVGVASWGDGTHRYVVVGEAPPERLRHWVGLVQRQI</sequence>
<gene>
    <name evidence="1" type="ORF">CKO45_26385</name>
</gene>
<organism evidence="1 2">
    <name type="scientific">Paracraurococcus ruber</name>
    <dbReference type="NCBI Taxonomy" id="77675"/>
    <lineage>
        <taxon>Bacteria</taxon>
        <taxon>Pseudomonadati</taxon>
        <taxon>Pseudomonadota</taxon>
        <taxon>Alphaproteobacteria</taxon>
        <taxon>Acetobacterales</taxon>
        <taxon>Roseomonadaceae</taxon>
        <taxon>Paracraurococcus</taxon>
    </lineage>
</organism>
<keyword evidence="2" id="KW-1185">Reference proteome</keyword>
<dbReference type="EMBL" id="NRSG01000360">
    <property type="protein sequence ID" value="MBK1661734.1"/>
    <property type="molecule type" value="Genomic_DNA"/>
</dbReference>
<evidence type="ECO:0000313" key="2">
    <source>
        <dbReference type="Proteomes" id="UP000697995"/>
    </source>
</evidence>
<dbReference type="Proteomes" id="UP000697995">
    <property type="component" value="Unassembled WGS sequence"/>
</dbReference>
<reference evidence="1 2" key="1">
    <citation type="journal article" date="2020" name="Microorganisms">
        <title>Osmotic Adaptation and Compatible Solute Biosynthesis of Phototrophic Bacteria as Revealed from Genome Analyses.</title>
        <authorList>
            <person name="Imhoff J.F."/>
            <person name="Rahn T."/>
            <person name="Kunzel S."/>
            <person name="Keller A."/>
            <person name="Neulinger S.C."/>
        </authorList>
    </citation>
    <scope>NUCLEOTIDE SEQUENCE [LARGE SCALE GENOMIC DNA]</scope>
    <source>
        <strain evidence="1 2">DSM 15382</strain>
    </source>
</reference>
<comment type="caution">
    <text evidence="1">The sequence shown here is derived from an EMBL/GenBank/DDBJ whole genome shotgun (WGS) entry which is preliminary data.</text>
</comment>
<accession>A0ABS1D4K2</accession>